<evidence type="ECO:0000256" key="1">
    <source>
        <dbReference type="ARBA" id="ARBA00004141"/>
    </source>
</evidence>
<feature type="transmembrane region" description="Helical" evidence="5">
    <location>
        <begin position="113"/>
        <end position="143"/>
    </location>
</feature>
<keyword evidence="3 5" id="KW-1133">Transmembrane helix</keyword>
<feature type="transmembrane region" description="Helical" evidence="5">
    <location>
        <begin position="71"/>
        <end position="93"/>
    </location>
</feature>
<sequence length="192" mass="20601">MLVLILGLLIFLGTHSIRMAAGDWRAAQIASLGEKRWKGMYALASVVGFVLIVWGYGLARADTAALWSPPIGVRHLTGLLTAIAFVLLAAAYVPGTRIKALVGHPMLAGVMVWAIAHLLANGTLHAELLFVAFFVWALVDFIVSRARDRRDGIRYPAGSLARDGAAIGVGLVAWALFMLVLHGWLIGVRPLA</sequence>
<dbReference type="EMBL" id="CP013387">
    <property type="protein sequence ID" value="AOJ05717.1"/>
    <property type="molecule type" value="Genomic_DNA"/>
</dbReference>
<dbReference type="AlphaFoldDB" id="A0A1B4FPW0"/>
<gene>
    <name evidence="7" type="ORF">WS70_20655</name>
</gene>
<protein>
    <submittedName>
        <fullName evidence="7">NnrU family protein</fullName>
    </submittedName>
</protein>
<feature type="transmembrane region" description="Helical" evidence="5">
    <location>
        <begin position="40"/>
        <end position="59"/>
    </location>
</feature>
<dbReference type="Proteomes" id="UP000062519">
    <property type="component" value="Chromosome 2"/>
</dbReference>
<dbReference type="GO" id="GO:0016020">
    <property type="term" value="C:membrane"/>
    <property type="evidence" value="ECO:0007669"/>
    <property type="project" value="UniProtKB-SubCell"/>
</dbReference>
<feature type="transmembrane region" description="Helical" evidence="5">
    <location>
        <begin position="164"/>
        <end position="186"/>
    </location>
</feature>
<keyword evidence="4 5" id="KW-0472">Membrane</keyword>
<feature type="domain" description="NnrU" evidence="6">
    <location>
        <begin position="3"/>
        <end position="190"/>
    </location>
</feature>
<dbReference type="RefSeq" id="WP_059469715.1">
    <property type="nucleotide sequence ID" value="NZ_CP013387.1"/>
</dbReference>
<dbReference type="KEGG" id="buu:WS70_20655"/>
<reference evidence="7 8" key="1">
    <citation type="submission" date="2015-12" db="EMBL/GenBank/DDBJ databases">
        <title>Diversity of Burkholderia near neighbor genomes.</title>
        <authorList>
            <person name="Sahl J."/>
            <person name="Wagner D."/>
            <person name="Keim P."/>
        </authorList>
    </citation>
    <scope>NUCLEOTIDE SEQUENCE [LARGE SCALE GENOMIC DNA]</scope>
    <source>
        <strain evidence="7 8">BDU6</strain>
    </source>
</reference>
<keyword evidence="8" id="KW-1185">Reference proteome</keyword>
<dbReference type="Pfam" id="PF07298">
    <property type="entry name" value="NnrU"/>
    <property type="match status" value="1"/>
</dbReference>
<evidence type="ECO:0000256" key="3">
    <source>
        <dbReference type="ARBA" id="ARBA00022989"/>
    </source>
</evidence>
<evidence type="ECO:0000313" key="7">
    <source>
        <dbReference type="EMBL" id="AOJ05717.1"/>
    </source>
</evidence>
<keyword evidence="2 5" id="KW-0812">Transmembrane</keyword>
<accession>A0A1B4FPW0</accession>
<organism evidence="7 8">
    <name type="scientific">Burkholderia mayonis</name>
    <dbReference type="NCBI Taxonomy" id="1385591"/>
    <lineage>
        <taxon>Bacteria</taxon>
        <taxon>Pseudomonadati</taxon>
        <taxon>Pseudomonadota</taxon>
        <taxon>Betaproteobacteria</taxon>
        <taxon>Burkholderiales</taxon>
        <taxon>Burkholderiaceae</taxon>
        <taxon>Burkholderia</taxon>
        <taxon>pseudomallei group</taxon>
    </lineage>
</organism>
<proteinExistence type="predicted"/>
<evidence type="ECO:0000256" key="5">
    <source>
        <dbReference type="SAM" id="Phobius"/>
    </source>
</evidence>
<evidence type="ECO:0000259" key="6">
    <source>
        <dbReference type="Pfam" id="PF07298"/>
    </source>
</evidence>
<comment type="subcellular location">
    <subcellularLocation>
        <location evidence="1">Membrane</location>
        <topology evidence="1">Multi-pass membrane protein</topology>
    </subcellularLocation>
</comment>
<evidence type="ECO:0000256" key="4">
    <source>
        <dbReference type="ARBA" id="ARBA00023136"/>
    </source>
</evidence>
<evidence type="ECO:0000313" key="8">
    <source>
        <dbReference type="Proteomes" id="UP000062519"/>
    </source>
</evidence>
<evidence type="ECO:0000256" key="2">
    <source>
        <dbReference type="ARBA" id="ARBA00022692"/>
    </source>
</evidence>
<dbReference type="InterPro" id="IPR009915">
    <property type="entry name" value="NnrU_dom"/>
</dbReference>
<name>A0A1B4FPW0_9BURK</name>